<evidence type="ECO:0000313" key="2">
    <source>
        <dbReference type="Proteomes" id="UP000078512"/>
    </source>
</evidence>
<keyword evidence="2" id="KW-1185">Reference proteome</keyword>
<dbReference type="AlphaFoldDB" id="A0A197KG73"/>
<dbReference type="OrthoDB" id="10615261at2759"/>
<dbReference type="EMBL" id="KV442011">
    <property type="protein sequence ID" value="OAQ36727.1"/>
    <property type="molecule type" value="Genomic_DNA"/>
</dbReference>
<sequence>MGGKMAVILYRPSITSSHFTRHLLIGEHSRYISDRAYGNDTYIQSTYERSSMPILEDRANRSGSDGSTVRVHDSFSCSSGDDARCAKSEFSNDSGDDPGCGDGSDDYYGESRDNGDYVEIGGWSLCVYVVIGWLFVDAWLCPFEEMWNIEWRSTKVRIVDGLAIHYLISGAEFVISHTESSHKSVATTDLIKSVYYILVTYVNSTLLPSRHEPFAAYLVRNPDRPSTTSTIPSVMLGDCCRGQVYIRSRLPLYNDGRQVDTEQLVEELTFPIPCLRPKIPSERLPLS</sequence>
<gene>
    <name evidence="1" type="ORF">K457DRAFT_886151</name>
</gene>
<accession>A0A197KG73</accession>
<name>A0A197KG73_9FUNG</name>
<reference evidence="1 2" key="1">
    <citation type="submission" date="2016-05" db="EMBL/GenBank/DDBJ databases">
        <title>Genome sequencing reveals origins of a unique bacterial endosymbiosis in the earliest lineages of terrestrial Fungi.</title>
        <authorList>
            <consortium name="DOE Joint Genome Institute"/>
            <person name="Uehling J."/>
            <person name="Gryganskyi A."/>
            <person name="Hameed K."/>
            <person name="Tschaplinski T."/>
            <person name="Misztal P."/>
            <person name="Wu S."/>
            <person name="Desiro A."/>
            <person name="Vande Pol N."/>
            <person name="Du Z.-Y."/>
            <person name="Zienkiewicz A."/>
            <person name="Zienkiewicz K."/>
            <person name="Morin E."/>
            <person name="Tisserant E."/>
            <person name="Splivallo R."/>
            <person name="Hainaut M."/>
            <person name="Henrissat B."/>
            <person name="Ohm R."/>
            <person name="Kuo A."/>
            <person name="Yan J."/>
            <person name="Lipzen A."/>
            <person name="Nolan M."/>
            <person name="Labutti K."/>
            <person name="Barry K."/>
            <person name="Goldstein A."/>
            <person name="Labbe J."/>
            <person name="Schadt C."/>
            <person name="Tuskan G."/>
            <person name="Grigoriev I."/>
            <person name="Martin F."/>
            <person name="Vilgalys R."/>
            <person name="Bonito G."/>
        </authorList>
    </citation>
    <scope>NUCLEOTIDE SEQUENCE [LARGE SCALE GENOMIC DNA]</scope>
    <source>
        <strain evidence="1 2">AG-77</strain>
    </source>
</reference>
<organism evidence="1 2">
    <name type="scientific">Linnemannia elongata AG-77</name>
    <dbReference type="NCBI Taxonomy" id="1314771"/>
    <lineage>
        <taxon>Eukaryota</taxon>
        <taxon>Fungi</taxon>
        <taxon>Fungi incertae sedis</taxon>
        <taxon>Mucoromycota</taxon>
        <taxon>Mortierellomycotina</taxon>
        <taxon>Mortierellomycetes</taxon>
        <taxon>Mortierellales</taxon>
        <taxon>Mortierellaceae</taxon>
        <taxon>Linnemannia</taxon>
    </lineage>
</organism>
<proteinExistence type="predicted"/>
<evidence type="ECO:0000313" key="1">
    <source>
        <dbReference type="EMBL" id="OAQ36727.1"/>
    </source>
</evidence>
<dbReference type="Proteomes" id="UP000078512">
    <property type="component" value="Unassembled WGS sequence"/>
</dbReference>
<protein>
    <submittedName>
        <fullName evidence="1">Uncharacterized protein</fullName>
    </submittedName>
</protein>